<dbReference type="Proteomes" id="UP000594263">
    <property type="component" value="Unplaced"/>
</dbReference>
<evidence type="ECO:0000313" key="1">
    <source>
        <dbReference type="EnsemblPlants" id="Kaladp0031s0039.1.v1.1"/>
    </source>
</evidence>
<sequence>MVLVQAHGEKDGANVVDYQGNPADRTRTGGWLAAGLILAVRTCPGQAAAAAFASYDTTAQRVRVLGERPTRFESGRIRERLPGWRGKRVGVADLCRISSLA</sequence>
<reference evidence="1" key="1">
    <citation type="submission" date="2021-01" db="UniProtKB">
        <authorList>
            <consortium name="EnsemblPlants"/>
        </authorList>
    </citation>
    <scope>IDENTIFICATION</scope>
</reference>
<evidence type="ECO:0000313" key="2">
    <source>
        <dbReference type="Proteomes" id="UP000594263"/>
    </source>
</evidence>
<dbReference type="AlphaFoldDB" id="A0A7N0TB39"/>
<accession>A0A7N0TB39</accession>
<protein>
    <submittedName>
        <fullName evidence="1">Uncharacterized protein</fullName>
    </submittedName>
</protein>
<keyword evidence="2" id="KW-1185">Reference proteome</keyword>
<organism evidence="1 2">
    <name type="scientific">Kalanchoe fedtschenkoi</name>
    <name type="common">Lavender scallops</name>
    <name type="synonym">South American air plant</name>
    <dbReference type="NCBI Taxonomy" id="63787"/>
    <lineage>
        <taxon>Eukaryota</taxon>
        <taxon>Viridiplantae</taxon>
        <taxon>Streptophyta</taxon>
        <taxon>Embryophyta</taxon>
        <taxon>Tracheophyta</taxon>
        <taxon>Spermatophyta</taxon>
        <taxon>Magnoliopsida</taxon>
        <taxon>eudicotyledons</taxon>
        <taxon>Gunneridae</taxon>
        <taxon>Pentapetalae</taxon>
        <taxon>Saxifragales</taxon>
        <taxon>Crassulaceae</taxon>
        <taxon>Kalanchoe</taxon>
    </lineage>
</organism>
<proteinExistence type="predicted"/>
<name>A0A7N0TB39_KALFE</name>
<dbReference type="EnsemblPlants" id="Kaladp0031s0039.1.v1.1">
    <property type="protein sequence ID" value="Kaladp0031s0039.1.v1.1"/>
    <property type="gene ID" value="Kaladp0031s0039.v1.1"/>
</dbReference>
<dbReference type="Gramene" id="Kaladp0031s0039.1.v1.1">
    <property type="protein sequence ID" value="Kaladp0031s0039.1.v1.1"/>
    <property type="gene ID" value="Kaladp0031s0039.v1.1"/>
</dbReference>